<comment type="caution">
    <text evidence="3">The sequence shown here is derived from an EMBL/GenBank/DDBJ whole genome shotgun (WGS) entry which is preliminary data.</text>
</comment>
<feature type="domain" description="NAD-dependent epimerase/dehydratase" evidence="2">
    <location>
        <begin position="18"/>
        <end position="251"/>
    </location>
</feature>
<name>A0A3M2LUG6_9ACTN</name>
<dbReference type="RefSeq" id="WP_122183751.1">
    <property type="nucleotide sequence ID" value="NZ_RFFJ01000049.1"/>
</dbReference>
<dbReference type="Pfam" id="PF01370">
    <property type="entry name" value="Epimerase"/>
    <property type="match status" value="1"/>
</dbReference>
<accession>A0A3M2LUG6</accession>
<evidence type="ECO:0000256" key="1">
    <source>
        <dbReference type="SAM" id="MobiDB-lite"/>
    </source>
</evidence>
<keyword evidence="4" id="KW-1185">Reference proteome</keyword>
<dbReference type="GO" id="GO:0005737">
    <property type="term" value="C:cytoplasm"/>
    <property type="evidence" value="ECO:0007669"/>
    <property type="project" value="TreeGrafter"/>
</dbReference>
<dbReference type="Gene3D" id="3.40.50.720">
    <property type="entry name" value="NAD(P)-binding Rossmann-like Domain"/>
    <property type="match status" value="1"/>
</dbReference>
<feature type="region of interest" description="Disordered" evidence="1">
    <location>
        <begin position="137"/>
        <end position="158"/>
    </location>
</feature>
<protein>
    <submittedName>
        <fullName evidence="3">NAD-dependent epimerase/dehydratase family protein</fullName>
    </submittedName>
</protein>
<evidence type="ECO:0000313" key="4">
    <source>
        <dbReference type="Proteomes" id="UP000278673"/>
    </source>
</evidence>
<gene>
    <name evidence="3" type="ORF">EBN88_11570</name>
</gene>
<dbReference type="SUPFAM" id="SSF51735">
    <property type="entry name" value="NAD(P)-binding Rossmann-fold domains"/>
    <property type="match status" value="1"/>
</dbReference>
<proteinExistence type="predicted"/>
<dbReference type="Proteomes" id="UP000278673">
    <property type="component" value="Unassembled WGS sequence"/>
</dbReference>
<dbReference type="InterPro" id="IPR036291">
    <property type="entry name" value="NAD(P)-bd_dom_sf"/>
</dbReference>
<dbReference type="InterPro" id="IPR051783">
    <property type="entry name" value="NAD(P)-dependent_oxidoreduct"/>
</dbReference>
<dbReference type="PANTHER" id="PTHR48079:SF6">
    <property type="entry name" value="NAD(P)-BINDING DOMAIN-CONTAINING PROTEIN-RELATED"/>
    <property type="match status" value="1"/>
</dbReference>
<evidence type="ECO:0000259" key="2">
    <source>
        <dbReference type="Pfam" id="PF01370"/>
    </source>
</evidence>
<sequence>MGHLNDPAPGADSVPRRVLVTGATGLLGGNTVRRLLDLGSQVTAVVRDEARARALLPAGEGLTLRRCDLRDTEGLAALLPGHDAVIHTAAYFREYYAPGGGDRELLLRTNVDATRALILAAAACGVETVVHLSSIGTLGSGTRDRPADEDTPPGRHTRRNGYYDSKVRSEEMIAALPADLPVRVPIILPGWMWGPGDAGPTSAGRLFLSVANGSLRAVPKAGNHVVDARDVAAACVRAAVDGRHRRRYVVAGRWVPLPEVCRLAAQAAGSPAPRAVPARSAMAVAALLETTARVRGRTPPATRAGVRALLEGNRRRVSSERAIAELGVVFRPLSETMRSQADWHRRHPALGTAVATSGAS</sequence>
<dbReference type="GO" id="GO:0004029">
    <property type="term" value="F:aldehyde dehydrogenase (NAD+) activity"/>
    <property type="evidence" value="ECO:0007669"/>
    <property type="project" value="TreeGrafter"/>
</dbReference>
<reference evidence="3 4" key="1">
    <citation type="submission" date="2018-10" db="EMBL/GenBank/DDBJ databases">
        <title>Isolation, diversity and antifungal activity of actinobacteria from wheat.</title>
        <authorList>
            <person name="Han C."/>
        </authorList>
    </citation>
    <scope>NUCLEOTIDE SEQUENCE [LARGE SCALE GENOMIC DNA]</scope>
    <source>
        <strain evidence="3 4">NEAU-YY642</strain>
    </source>
</reference>
<dbReference type="AlphaFoldDB" id="A0A3M2LUG6"/>
<dbReference type="PANTHER" id="PTHR48079">
    <property type="entry name" value="PROTEIN YEEZ"/>
    <property type="match status" value="1"/>
</dbReference>
<dbReference type="EMBL" id="RFFJ01000049">
    <property type="protein sequence ID" value="RMI41129.1"/>
    <property type="molecule type" value="Genomic_DNA"/>
</dbReference>
<evidence type="ECO:0000313" key="3">
    <source>
        <dbReference type="EMBL" id="RMI41129.1"/>
    </source>
</evidence>
<dbReference type="InterPro" id="IPR001509">
    <property type="entry name" value="Epimerase_deHydtase"/>
</dbReference>
<organism evidence="3 4">
    <name type="scientific">Streptomyces triticirhizae</name>
    <dbReference type="NCBI Taxonomy" id="2483353"/>
    <lineage>
        <taxon>Bacteria</taxon>
        <taxon>Bacillati</taxon>
        <taxon>Actinomycetota</taxon>
        <taxon>Actinomycetes</taxon>
        <taxon>Kitasatosporales</taxon>
        <taxon>Streptomycetaceae</taxon>
        <taxon>Streptomyces</taxon>
    </lineage>
</organism>